<dbReference type="GO" id="GO:0003924">
    <property type="term" value="F:GTPase activity"/>
    <property type="evidence" value="ECO:0007669"/>
    <property type="project" value="InterPro"/>
</dbReference>
<keyword evidence="2 7" id="KW-0396">Initiation factor</keyword>
<keyword evidence="4" id="KW-0648">Protein biosynthesis</keyword>
<accession>A0A0G1GLL2</accession>
<dbReference type="SUPFAM" id="SSF52540">
    <property type="entry name" value="P-loop containing nucleoside triphosphate hydrolases"/>
    <property type="match status" value="1"/>
</dbReference>
<dbReference type="Pfam" id="PF22042">
    <property type="entry name" value="EF-G_D2"/>
    <property type="match status" value="1"/>
</dbReference>
<dbReference type="NCBIfam" id="TIGR00231">
    <property type="entry name" value="small_GTP"/>
    <property type="match status" value="1"/>
</dbReference>
<dbReference type="PATRIC" id="fig|1618447.3.peg.993"/>
<evidence type="ECO:0000313" key="8">
    <source>
        <dbReference type="Proteomes" id="UP000034617"/>
    </source>
</evidence>
<evidence type="ECO:0000256" key="5">
    <source>
        <dbReference type="ARBA" id="ARBA00023134"/>
    </source>
</evidence>
<dbReference type="InterPro" id="IPR009000">
    <property type="entry name" value="Transl_B-barrel_sf"/>
</dbReference>
<dbReference type="InterPro" id="IPR000795">
    <property type="entry name" value="T_Tr_GTP-bd_dom"/>
</dbReference>
<gene>
    <name evidence="7" type="ORF">UW22_C0047G0004</name>
</gene>
<dbReference type="SUPFAM" id="SSF50447">
    <property type="entry name" value="Translation proteins"/>
    <property type="match status" value="2"/>
</dbReference>
<reference evidence="7 8" key="1">
    <citation type="journal article" date="2015" name="Nature">
        <title>rRNA introns, odd ribosomes, and small enigmatic genomes across a large radiation of phyla.</title>
        <authorList>
            <person name="Brown C.T."/>
            <person name="Hug L.A."/>
            <person name="Thomas B.C."/>
            <person name="Sharon I."/>
            <person name="Castelle C.J."/>
            <person name="Singh A."/>
            <person name="Wilkins M.J."/>
            <person name="Williams K.H."/>
            <person name="Banfield J.F."/>
        </authorList>
    </citation>
    <scope>NUCLEOTIDE SEQUENCE [LARGE SCALE GENOMIC DNA]</scope>
</reference>
<dbReference type="PANTHER" id="PTHR43381:SF5">
    <property type="entry name" value="TR-TYPE G DOMAIN-CONTAINING PROTEIN"/>
    <property type="match status" value="1"/>
</dbReference>
<dbReference type="CDD" id="cd01887">
    <property type="entry name" value="IF2_eIF5B"/>
    <property type="match status" value="1"/>
</dbReference>
<dbReference type="PRINTS" id="PR00315">
    <property type="entry name" value="ELONGATNFCT"/>
</dbReference>
<dbReference type="GO" id="GO:0005525">
    <property type="term" value="F:GTP binding"/>
    <property type="evidence" value="ECO:0007669"/>
    <property type="project" value="UniProtKB-KW"/>
</dbReference>
<dbReference type="Pfam" id="PF00009">
    <property type="entry name" value="GTP_EFTU"/>
    <property type="match status" value="1"/>
</dbReference>
<dbReference type="GO" id="GO:0005737">
    <property type="term" value="C:cytoplasm"/>
    <property type="evidence" value="ECO:0007669"/>
    <property type="project" value="TreeGrafter"/>
</dbReference>
<proteinExistence type="inferred from homology"/>
<dbReference type="GO" id="GO:0003743">
    <property type="term" value="F:translation initiation factor activity"/>
    <property type="evidence" value="ECO:0007669"/>
    <property type="project" value="UniProtKB-KW"/>
</dbReference>
<dbReference type="Pfam" id="PF11987">
    <property type="entry name" value="IF-2"/>
    <property type="match status" value="1"/>
</dbReference>
<dbReference type="Gene3D" id="3.40.50.10050">
    <property type="entry name" value="Translation initiation factor IF- 2, domain 3"/>
    <property type="match status" value="1"/>
</dbReference>
<dbReference type="PANTHER" id="PTHR43381">
    <property type="entry name" value="TRANSLATION INITIATION FACTOR IF-2-RELATED"/>
    <property type="match status" value="1"/>
</dbReference>
<dbReference type="InterPro" id="IPR015760">
    <property type="entry name" value="TIF_IF2"/>
</dbReference>
<evidence type="ECO:0000259" key="6">
    <source>
        <dbReference type="PROSITE" id="PS51722"/>
    </source>
</evidence>
<dbReference type="InterPro" id="IPR036925">
    <property type="entry name" value="TIF_IF2_dom3_sf"/>
</dbReference>
<comment type="caution">
    <text evidence="7">The sequence shown here is derived from an EMBL/GenBank/DDBJ whole genome shotgun (WGS) entry which is preliminary data.</text>
</comment>
<evidence type="ECO:0000256" key="2">
    <source>
        <dbReference type="ARBA" id="ARBA00022540"/>
    </source>
</evidence>
<keyword evidence="3" id="KW-0547">Nucleotide-binding</keyword>
<dbReference type="PROSITE" id="PS51722">
    <property type="entry name" value="G_TR_2"/>
    <property type="match status" value="1"/>
</dbReference>
<dbReference type="InterPro" id="IPR023115">
    <property type="entry name" value="TIF_IF2_dom3"/>
</dbReference>
<dbReference type="AlphaFoldDB" id="A0A0G1GLL2"/>
<sequence length="527" mass="56679">MANKKVITGSPSRPPIVAVLGHVDHGKTTLLDYIRHTHIAEGEHGGITQQIGAYQIEVKTSSITSTFAKATVDKKATADKQKFQPKADRPLDEKIKSEEKKFITFIDTPGHEAFMKMRARGGAVADIAVLVIAADDGVKPQTKESIRIIKEASIPMIVAVNKIDLPSANIDKIKQDLARSEVQVEGFGGEVQIVLVSAKTGKGVSELLEKIIALSQTLTLPHNPDNPLEAVVIETHLDKGKGMVASVLVKVGTLKQGMQIFEGNQEVAKVRALFDEQGMVVKEAPPGKPVEVLGCTRLPIIGSVLRDQPFQKTVKEVPVEMKKQAGAMDFLTLESPEQSLKIILKADTAGSLEAIIASLGKGAVIVGSSIGDVSEADVLLAKSTGSFIIGFNTKLKASVVKLAETEGVILRNYTIIYKLLEELNEALSGMQEVLTKERELGKGTIIAEFPYDGKRIAGVKVTGGRLAKGDQVKVMRGEAEAARSRIKSLQHGKEEATKVETGTECGILFDGKVDFELQDAIIAFVRS</sequence>
<dbReference type="Proteomes" id="UP000034617">
    <property type="component" value="Unassembled WGS sequence"/>
</dbReference>
<dbReference type="FunFam" id="3.40.50.10050:FF:000001">
    <property type="entry name" value="Translation initiation factor IF-2"/>
    <property type="match status" value="1"/>
</dbReference>
<dbReference type="Gene3D" id="3.40.50.300">
    <property type="entry name" value="P-loop containing nucleotide triphosphate hydrolases"/>
    <property type="match status" value="1"/>
</dbReference>
<comment type="similarity">
    <text evidence="1">Belongs to the TRAFAC class translation factor GTPase superfamily. Classic translation factor GTPase family. IF-2 subfamily.</text>
</comment>
<protein>
    <submittedName>
        <fullName evidence="7">Translation initiation factor IF-2</fullName>
    </submittedName>
</protein>
<keyword evidence="5" id="KW-0342">GTP-binding</keyword>
<feature type="domain" description="Tr-type G" evidence="6">
    <location>
        <begin position="12"/>
        <end position="219"/>
    </location>
</feature>
<name>A0A0G1GLL2_9BACT</name>
<dbReference type="EMBL" id="LCHM01000047">
    <property type="protein sequence ID" value="KKT35861.1"/>
    <property type="molecule type" value="Genomic_DNA"/>
</dbReference>
<dbReference type="InterPro" id="IPR005225">
    <property type="entry name" value="Small_GTP-bd"/>
</dbReference>
<evidence type="ECO:0000313" key="7">
    <source>
        <dbReference type="EMBL" id="KKT35861.1"/>
    </source>
</evidence>
<evidence type="ECO:0000256" key="4">
    <source>
        <dbReference type="ARBA" id="ARBA00022917"/>
    </source>
</evidence>
<dbReference type="InterPro" id="IPR027417">
    <property type="entry name" value="P-loop_NTPase"/>
</dbReference>
<dbReference type="InterPro" id="IPR053905">
    <property type="entry name" value="EF-G-like_DII"/>
</dbReference>
<dbReference type="Gene3D" id="2.40.30.10">
    <property type="entry name" value="Translation factors"/>
    <property type="match status" value="2"/>
</dbReference>
<organism evidence="7 8">
    <name type="scientific">Candidatus Gottesmanbacteria bacterium GW2011_GWB1_44_11c</name>
    <dbReference type="NCBI Taxonomy" id="1618447"/>
    <lineage>
        <taxon>Bacteria</taxon>
        <taxon>Candidatus Gottesmaniibacteriota</taxon>
    </lineage>
</organism>
<evidence type="ECO:0000256" key="3">
    <source>
        <dbReference type="ARBA" id="ARBA00022741"/>
    </source>
</evidence>
<dbReference type="SUPFAM" id="SSF52156">
    <property type="entry name" value="Initiation factor IF2/eIF5b, domain 3"/>
    <property type="match status" value="1"/>
</dbReference>
<evidence type="ECO:0000256" key="1">
    <source>
        <dbReference type="ARBA" id="ARBA00007733"/>
    </source>
</evidence>